<feature type="domain" description="RNA polymerase sigma-70 region 2" evidence="7">
    <location>
        <begin position="50"/>
        <end position="115"/>
    </location>
</feature>
<dbReference type="NCBIfam" id="TIGR02937">
    <property type="entry name" value="sigma70-ECF"/>
    <property type="match status" value="1"/>
</dbReference>
<evidence type="ECO:0000313" key="8">
    <source>
        <dbReference type="EMBL" id="EWH11719.1"/>
    </source>
</evidence>
<dbReference type="InterPro" id="IPR007627">
    <property type="entry name" value="RNA_pol_sigma70_r2"/>
</dbReference>
<dbReference type="InterPro" id="IPR014284">
    <property type="entry name" value="RNA_pol_sigma-70_dom"/>
</dbReference>
<dbReference type="RefSeq" id="WP_051479558.1">
    <property type="nucleotide sequence ID" value="NZ_ARZY01000003.1"/>
</dbReference>
<comment type="caution">
    <text evidence="8">The sequence shown here is derived from an EMBL/GenBank/DDBJ whole genome shotgun (WGS) entry which is preliminary data.</text>
</comment>
<dbReference type="GO" id="GO:0003677">
    <property type="term" value="F:DNA binding"/>
    <property type="evidence" value="ECO:0007669"/>
    <property type="project" value="UniProtKB-KW"/>
</dbReference>
<evidence type="ECO:0000256" key="4">
    <source>
        <dbReference type="ARBA" id="ARBA00023125"/>
    </source>
</evidence>
<dbReference type="GO" id="GO:0006352">
    <property type="term" value="P:DNA-templated transcription initiation"/>
    <property type="evidence" value="ECO:0007669"/>
    <property type="project" value="InterPro"/>
</dbReference>
<keyword evidence="9" id="KW-1185">Reference proteome</keyword>
<dbReference type="PANTHER" id="PTHR43133:SF51">
    <property type="entry name" value="RNA POLYMERASE SIGMA FACTOR"/>
    <property type="match status" value="1"/>
</dbReference>
<dbReference type="AlphaFoldDB" id="W7QFM7"/>
<dbReference type="PROSITE" id="PS01063">
    <property type="entry name" value="SIGMA70_ECF"/>
    <property type="match status" value="1"/>
</dbReference>
<comment type="similarity">
    <text evidence="1 6">Belongs to the sigma-70 factor family. ECF subfamily.</text>
</comment>
<evidence type="ECO:0000256" key="1">
    <source>
        <dbReference type="ARBA" id="ARBA00010641"/>
    </source>
</evidence>
<dbReference type="InterPro" id="IPR039425">
    <property type="entry name" value="RNA_pol_sigma-70-like"/>
</dbReference>
<dbReference type="STRING" id="1328313.DS2_02810"/>
<dbReference type="eggNOG" id="COG1595">
    <property type="taxonomic scope" value="Bacteria"/>
</dbReference>
<sequence length="212" mass="24562">MSKSNLFTNIRSAQKETSICRLGEFLNSDEESEVIRLAQQGNDQAFAEIIKRYQSDVRAFLAVRMQNISEADDIAQEAFIIAYKKLNEFDIKRSIRPWLKGIALNLLKDYFRKNGGRTSVDISDFEEVLSAEIESELSNHSEDSMLIALEQCLEKVDDKFHTLIKQHYTEGYTVDELTKLHQVKHSAMTMRLHRIRERLRNCIDKRLTGTMA</sequence>
<dbReference type="InterPro" id="IPR000838">
    <property type="entry name" value="RNA_pol_sigma70_ECF_CS"/>
</dbReference>
<dbReference type="Gene3D" id="1.10.1740.10">
    <property type="match status" value="1"/>
</dbReference>
<keyword evidence="5 6" id="KW-0804">Transcription</keyword>
<reference evidence="8 9" key="1">
    <citation type="journal article" date="2014" name="Genome Announc.">
        <title>Draft Genome Sequence of the Agar-Degrading Bacterium Catenovulum sp. Strain DS-2, Isolated from Intestines of Haliotis diversicolor.</title>
        <authorList>
            <person name="Shan D."/>
            <person name="Li X."/>
            <person name="Gu Z."/>
            <person name="Wei G."/>
            <person name="Gao Z."/>
            <person name="Shao Z."/>
        </authorList>
    </citation>
    <scope>NUCLEOTIDE SEQUENCE [LARGE SCALE GENOMIC DNA]</scope>
    <source>
        <strain evidence="8 9">DS-2</strain>
    </source>
</reference>
<evidence type="ECO:0000256" key="5">
    <source>
        <dbReference type="ARBA" id="ARBA00023163"/>
    </source>
</evidence>
<organism evidence="8 9">
    <name type="scientific">Catenovulum agarivorans DS-2</name>
    <dbReference type="NCBI Taxonomy" id="1328313"/>
    <lineage>
        <taxon>Bacteria</taxon>
        <taxon>Pseudomonadati</taxon>
        <taxon>Pseudomonadota</taxon>
        <taxon>Gammaproteobacteria</taxon>
        <taxon>Alteromonadales</taxon>
        <taxon>Alteromonadaceae</taxon>
        <taxon>Catenovulum</taxon>
    </lineage>
</organism>
<dbReference type="Proteomes" id="UP000019276">
    <property type="component" value="Unassembled WGS sequence"/>
</dbReference>
<keyword evidence="3 6" id="KW-0731">Sigma factor</keyword>
<dbReference type="InterPro" id="IPR013325">
    <property type="entry name" value="RNA_pol_sigma_r2"/>
</dbReference>
<dbReference type="Pfam" id="PF04542">
    <property type="entry name" value="Sigma70_r2"/>
    <property type="match status" value="1"/>
</dbReference>
<accession>W7QFM7</accession>
<dbReference type="InterPro" id="IPR013324">
    <property type="entry name" value="RNA_pol_sigma_r3/r4-like"/>
</dbReference>
<dbReference type="Gene3D" id="1.10.10.10">
    <property type="entry name" value="Winged helix-like DNA-binding domain superfamily/Winged helix DNA-binding domain"/>
    <property type="match status" value="1"/>
</dbReference>
<dbReference type="EMBL" id="ARZY01000003">
    <property type="protein sequence ID" value="EWH11719.1"/>
    <property type="molecule type" value="Genomic_DNA"/>
</dbReference>
<evidence type="ECO:0000256" key="3">
    <source>
        <dbReference type="ARBA" id="ARBA00023082"/>
    </source>
</evidence>
<dbReference type="SUPFAM" id="SSF88659">
    <property type="entry name" value="Sigma3 and sigma4 domains of RNA polymerase sigma factors"/>
    <property type="match status" value="1"/>
</dbReference>
<name>W7QFM7_9ALTE</name>
<dbReference type="PANTHER" id="PTHR43133">
    <property type="entry name" value="RNA POLYMERASE ECF-TYPE SIGMA FACTO"/>
    <property type="match status" value="1"/>
</dbReference>
<gene>
    <name evidence="8" type="ORF">DS2_02810</name>
</gene>
<dbReference type="InterPro" id="IPR036388">
    <property type="entry name" value="WH-like_DNA-bd_sf"/>
</dbReference>
<evidence type="ECO:0000313" key="9">
    <source>
        <dbReference type="Proteomes" id="UP000019276"/>
    </source>
</evidence>
<dbReference type="SUPFAM" id="SSF88946">
    <property type="entry name" value="Sigma2 domain of RNA polymerase sigma factors"/>
    <property type="match status" value="1"/>
</dbReference>
<protein>
    <recommendedName>
        <fullName evidence="6">RNA polymerase sigma factor</fullName>
    </recommendedName>
</protein>
<dbReference type="GO" id="GO:0016987">
    <property type="term" value="F:sigma factor activity"/>
    <property type="evidence" value="ECO:0007669"/>
    <property type="project" value="UniProtKB-KW"/>
</dbReference>
<keyword evidence="2 6" id="KW-0805">Transcription regulation</keyword>
<dbReference type="OrthoDB" id="9797134at2"/>
<keyword evidence="4 6" id="KW-0238">DNA-binding</keyword>
<evidence type="ECO:0000256" key="2">
    <source>
        <dbReference type="ARBA" id="ARBA00023015"/>
    </source>
</evidence>
<evidence type="ECO:0000259" key="7">
    <source>
        <dbReference type="Pfam" id="PF04542"/>
    </source>
</evidence>
<proteinExistence type="inferred from homology"/>
<evidence type="ECO:0000256" key="6">
    <source>
        <dbReference type="RuleBase" id="RU000716"/>
    </source>
</evidence>